<gene>
    <name evidence="2" type="ORF">HNR38_002598</name>
</gene>
<reference evidence="2 3" key="1">
    <citation type="submission" date="2020-08" db="EMBL/GenBank/DDBJ databases">
        <title>Genomic Encyclopedia of Type Strains, Phase IV (KMG-IV): sequencing the most valuable type-strain genomes for metagenomic binning, comparative biology and taxonomic classification.</title>
        <authorList>
            <person name="Goeker M."/>
        </authorList>
    </citation>
    <scope>NUCLEOTIDE SEQUENCE [LARGE SCALE GENOMIC DNA]</scope>
    <source>
        <strain evidence="2 3">DSM 22359</strain>
    </source>
</reference>
<dbReference type="InterPro" id="IPR009875">
    <property type="entry name" value="PilZ_domain"/>
</dbReference>
<organism evidence="2 3">
    <name type="scientific">Marinobacter oulmenensis</name>
    <dbReference type="NCBI Taxonomy" id="643747"/>
    <lineage>
        <taxon>Bacteria</taxon>
        <taxon>Pseudomonadati</taxon>
        <taxon>Pseudomonadota</taxon>
        <taxon>Gammaproteobacteria</taxon>
        <taxon>Pseudomonadales</taxon>
        <taxon>Marinobacteraceae</taxon>
        <taxon>Marinobacter</taxon>
    </lineage>
</organism>
<protein>
    <recommendedName>
        <fullName evidence="1">PilZ domain-containing protein</fullName>
    </recommendedName>
</protein>
<dbReference type="Pfam" id="PF07238">
    <property type="entry name" value="PilZ"/>
    <property type="match status" value="1"/>
</dbReference>
<evidence type="ECO:0000313" key="3">
    <source>
        <dbReference type="Proteomes" id="UP000591735"/>
    </source>
</evidence>
<evidence type="ECO:0000259" key="1">
    <source>
        <dbReference type="Pfam" id="PF07238"/>
    </source>
</evidence>
<proteinExistence type="predicted"/>
<accession>A0A840UD25</accession>
<sequence length="158" mass="17773">MGKVSSFKETGLARRVRVRTPTVRPNLRNQQRVDVTIDVTVECDDGGCMNCRASNLSRAGLMLSCDQQTVRQLIPNMLPPAPGNWIEVKTRFPVPVLPAQPATVFAEGNIVHLRRISRDEFQVGIQFSEFEGNGFDYVDKYVARLLAEQKVLEEQTPE</sequence>
<dbReference type="EMBL" id="JACHFE010000006">
    <property type="protein sequence ID" value="MBB5322103.1"/>
    <property type="molecule type" value="Genomic_DNA"/>
</dbReference>
<dbReference type="RefSeq" id="WP_183704885.1">
    <property type="nucleotide sequence ID" value="NZ_JACHFE010000006.1"/>
</dbReference>
<dbReference type="AlphaFoldDB" id="A0A840UD25"/>
<name>A0A840UD25_9GAMM</name>
<dbReference type="SUPFAM" id="SSF141371">
    <property type="entry name" value="PilZ domain-like"/>
    <property type="match status" value="1"/>
</dbReference>
<comment type="caution">
    <text evidence="2">The sequence shown here is derived from an EMBL/GenBank/DDBJ whole genome shotgun (WGS) entry which is preliminary data.</text>
</comment>
<dbReference type="GO" id="GO:0035438">
    <property type="term" value="F:cyclic-di-GMP binding"/>
    <property type="evidence" value="ECO:0007669"/>
    <property type="project" value="InterPro"/>
</dbReference>
<evidence type="ECO:0000313" key="2">
    <source>
        <dbReference type="EMBL" id="MBB5322103.1"/>
    </source>
</evidence>
<feature type="domain" description="PilZ" evidence="1">
    <location>
        <begin position="27"/>
        <end position="136"/>
    </location>
</feature>
<keyword evidence="3" id="KW-1185">Reference proteome</keyword>
<dbReference type="Gene3D" id="2.40.10.220">
    <property type="entry name" value="predicted glycosyltransferase like domains"/>
    <property type="match status" value="1"/>
</dbReference>
<dbReference type="Proteomes" id="UP000591735">
    <property type="component" value="Unassembled WGS sequence"/>
</dbReference>